<feature type="compositionally biased region" description="Polar residues" evidence="1">
    <location>
        <begin position="209"/>
        <end position="224"/>
    </location>
</feature>
<dbReference type="Proteomes" id="UP001652626">
    <property type="component" value="Chromosome 19"/>
</dbReference>
<dbReference type="GeneID" id="113393837"/>
<evidence type="ECO:0000256" key="1">
    <source>
        <dbReference type="SAM" id="MobiDB-lite"/>
    </source>
</evidence>
<sequence length="1001" mass="112030">MSTRSGKRIHSSIEEPVVENMFQLKSERKTRSKQQKTSNVLPLTEKKRKHYVRYPSEEEITSTDNGNIEITVKNTRKSRRHTLKEQNKIVSDCEPIIDVKAERSTRRTKKNSVKNDLDNVELTLIKEVTEEKKKGKKKKAAKVTNTEEDIENVPEVDMKINTKNKTNKKKNKKKTNSLIVTDVAENLNNKLNKSNASIDSFHSAAGSPVVNTSQNSSNNKNCVMNESLKNKKTKRNIHDEESIMNVSVDTPNKRRKLTVEMTCNQTNGSVKNSPIEELLSESDKSRSSAINEVESIDNNTFDKDNSVSALNKSLDANSKRKSNKKTSCDKGNDKNTTFEIDSTINKLSSTNKLSDKRPSLNNTFDGSCKRDTSRTSMINGNGLNLNATFNKDNCNQSDASKINYGINDITNSGSKKKRKSSIKNSTYDKIDKVTLNATFDKDILKSSSIINSITRESISSIDSFDQNKIESLNSTYDKNPKAKMSINCFNATFDKPASLDSTFDKSLKKDSIDQSKMRPKAKSSLLSSDTTDNSLNITDDNSHVSINSDDSKLENIINTTPVLVESSMDESKTDTQDTSDSLMDTEVVNNTPRREATFTEENKTSPCHKADTRTEIKSNTPSKKNGMVSMSPKQTSLLESEITPLTDTTTTPKKKVLTETILATTPLKRDGTFTKDSPDVMPHKLSNDMTPRRMSLPSPGCTPHPSSKSSLKEKSVLNVTRSIEKSRRSSLADVAPRLTRVMFCSPVNNPAVVTQMKGKIIKSNLKGSNKSFVFNDSVSELTRPARKRSYTQTEAEAERSSPARPAERPARPRTASAAGRLQEAKGERRTKLPNFAALHQKQFERMESLDEWQRRRGQRARLLATPPAAARVAETDKNVSQSDTSTKKIETPKLKQPSTVPGFTKFGFKLNLDVNPFSIPSKTTEVKPKENKAVVLKRQATLPSLAGATALRREIAKQTIMREKTFAEKKNVHRNETRTVIKGVRTNRRFELQMKMRNIIN</sequence>
<feature type="region of interest" description="Disordered" evidence="1">
    <location>
        <begin position="669"/>
        <end position="715"/>
    </location>
</feature>
<name>A0ABM4ARQ3_VANTA</name>
<proteinExistence type="predicted"/>
<accession>A0ABM4ARQ3</accession>
<feature type="region of interest" description="Disordered" evidence="1">
    <location>
        <begin position="508"/>
        <end position="532"/>
    </location>
</feature>
<feature type="region of interest" description="Disordered" evidence="1">
    <location>
        <begin position="24"/>
        <end position="49"/>
    </location>
</feature>
<feature type="compositionally biased region" description="Basic and acidic residues" evidence="1">
    <location>
        <begin position="596"/>
        <end position="616"/>
    </location>
</feature>
<feature type="region of interest" description="Disordered" evidence="1">
    <location>
        <begin position="596"/>
        <end position="630"/>
    </location>
</feature>
<evidence type="ECO:0000313" key="3">
    <source>
        <dbReference type="RefSeq" id="XP_064073973.1"/>
    </source>
</evidence>
<feature type="compositionally biased region" description="Basic and acidic residues" evidence="1">
    <location>
        <begin position="796"/>
        <end position="810"/>
    </location>
</feature>
<keyword evidence="2" id="KW-1185">Reference proteome</keyword>
<evidence type="ECO:0000313" key="2">
    <source>
        <dbReference type="Proteomes" id="UP001652626"/>
    </source>
</evidence>
<feature type="compositionally biased region" description="Low complexity" evidence="1">
    <location>
        <begin position="523"/>
        <end position="532"/>
    </location>
</feature>
<feature type="compositionally biased region" description="Basic and acidic residues" evidence="1">
    <location>
        <begin position="669"/>
        <end position="686"/>
    </location>
</feature>
<feature type="region of interest" description="Disordered" evidence="1">
    <location>
        <begin position="313"/>
        <end position="335"/>
    </location>
</feature>
<dbReference type="RefSeq" id="XP_064073973.1">
    <property type="nucleotide sequence ID" value="XM_064217903.1"/>
</dbReference>
<feature type="region of interest" description="Disordered" evidence="1">
    <location>
        <begin position="207"/>
        <end position="289"/>
    </location>
</feature>
<feature type="region of interest" description="Disordered" evidence="1">
    <location>
        <begin position="866"/>
        <end position="896"/>
    </location>
</feature>
<gene>
    <name evidence="3" type="primary">LOC113393837</name>
</gene>
<feature type="region of interest" description="Disordered" evidence="1">
    <location>
        <begin position="782"/>
        <end position="831"/>
    </location>
</feature>
<feature type="compositionally biased region" description="Polar residues" evidence="1">
    <location>
        <begin position="261"/>
        <end position="272"/>
    </location>
</feature>
<organism evidence="2 3">
    <name type="scientific">Vanessa tameamea</name>
    <name type="common">Kamehameha butterfly</name>
    <dbReference type="NCBI Taxonomy" id="334116"/>
    <lineage>
        <taxon>Eukaryota</taxon>
        <taxon>Metazoa</taxon>
        <taxon>Ecdysozoa</taxon>
        <taxon>Arthropoda</taxon>
        <taxon>Hexapoda</taxon>
        <taxon>Insecta</taxon>
        <taxon>Pterygota</taxon>
        <taxon>Neoptera</taxon>
        <taxon>Endopterygota</taxon>
        <taxon>Lepidoptera</taxon>
        <taxon>Glossata</taxon>
        <taxon>Ditrysia</taxon>
        <taxon>Papilionoidea</taxon>
        <taxon>Nymphalidae</taxon>
        <taxon>Nymphalinae</taxon>
        <taxon>Vanessa</taxon>
    </lineage>
</organism>
<feature type="region of interest" description="Disordered" evidence="1">
    <location>
        <begin position="349"/>
        <end position="372"/>
    </location>
</feature>
<reference evidence="3" key="1">
    <citation type="submission" date="2025-08" db="UniProtKB">
        <authorList>
            <consortium name="RefSeq"/>
        </authorList>
    </citation>
    <scope>IDENTIFICATION</scope>
    <source>
        <tissue evidence="3">Whole body</tissue>
    </source>
</reference>
<protein>
    <submittedName>
        <fullName evidence="3">Uncharacterized protein LOC113393837</fullName>
    </submittedName>
</protein>